<dbReference type="PROSITE" id="PS00108">
    <property type="entry name" value="PROTEIN_KINASE_ST"/>
    <property type="match status" value="1"/>
</dbReference>
<keyword evidence="10" id="KW-0547">Nucleotide-binding</keyword>
<dbReference type="AlphaFoldDB" id="A0A540MG81"/>
<sequence length="594" mass="66565">MALCRGDVPLNDCRTCFNESISILLQNCTNKKQAIIWAQRCMVRYSNVSIFGVEEDDPVKFVPGVNNAPNAEQFKLVLNPLLETLREKAAAGDSITKFAAGHALFPATNQIIYAIVQCTPDLDRQNCSDCLEEAISDIPKCCEGKEGGRILRPSCNLRFDVNLFYDAAADSPVNLPGKQDDHPSRSPTRPVSLAPLVVMAMVVSLIILTVKGIYSRVGKTKKIFGSISEYWQFDYSTISVATNNFSQAKEIGQGSCGVVYKGRLSNGKDIAVKRLLTDSELDNSEFKSLILTVTKLYHRNLIGLLGFCWEGSEMILVYEFAPNRSLDYAFDPVNHLNLDWDMRYNIIVGIARGLLYLHEDSPHPIVHGDLKASNILIDAEMNPKISDVGMSKLHGIHKKQGGAEKFQALQHDYLAINCEEDGDFSVKSDIYSFGVLVLEIMIGRESTYFNHGGDGDDLLSYAWQLWTEGRALHLIDDSIETDSRTELITRCIHIGLLCVQENIADRPTMGSVILMLNMSYQFTLPPPTPPATLRRDNTKELIDSTSRIRLSNKRKPYWTRLVRICMKPFQWDSRRSLIFSEVDAERVSGDDQTT</sequence>
<evidence type="ECO:0000256" key="9">
    <source>
        <dbReference type="ARBA" id="ARBA00022737"/>
    </source>
</evidence>
<keyword evidence="16" id="KW-0325">Glycoprotein</keyword>
<evidence type="ECO:0000256" key="4">
    <source>
        <dbReference type="ARBA" id="ARBA00022475"/>
    </source>
</evidence>
<dbReference type="GO" id="GO:0005524">
    <property type="term" value="F:ATP binding"/>
    <property type="evidence" value="ECO:0007669"/>
    <property type="project" value="UniProtKB-KW"/>
</dbReference>
<evidence type="ECO:0000256" key="3">
    <source>
        <dbReference type="ARBA" id="ARBA00010217"/>
    </source>
</evidence>
<accession>A0A540MG81</accession>
<dbReference type="PANTHER" id="PTHR27002">
    <property type="entry name" value="RECEPTOR-LIKE SERINE/THREONINE-PROTEIN KINASE SD1-8"/>
    <property type="match status" value="1"/>
</dbReference>
<dbReference type="PANTHER" id="PTHR27002:SF1104">
    <property type="entry name" value="CYSTEINE-RICH RECEPTOR-LIKE PROTEIN KINASE 27-RELATED"/>
    <property type="match status" value="1"/>
</dbReference>
<feature type="domain" description="Gnk2-homologous" evidence="18">
    <location>
        <begin position="56"/>
        <end position="164"/>
    </location>
</feature>
<dbReference type="InterPro" id="IPR000719">
    <property type="entry name" value="Prot_kinase_dom"/>
</dbReference>
<dbReference type="GO" id="GO:0005886">
    <property type="term" value="C:plasma membrane"/>
    <property type="evidence" value="ECO:0007669"/>
    <property type="project" value="UniProtKB-SubCell"/>
</dbReference>
<keyword evidence="13" id="KW-1133">Transmembrane helix</keyword>
<evidence type="ECO:0000256" key="6">
    <source>
        <dbReference type="ARBA" id="ARBA00022679"/>
    </source>
</evidence>
<dbReference type="InterPro" id="IPR008271">
    <property type="entry name" value="Ser/Thr_kinase_AS"/>
</dbReference>
<dbReference type="PROSITE" id="PS51473">
    <property type="entry name" value="GNK2"/>
    <property type="match status" value="2"/>
</dbReference>
<gene>
    <name evidence="19" type="ORF">C1H46_016634</name>
</gene>
<evidence type="ECO:0000256" key="5">
    <source>
        <dbReference type="ARBA" id="ARBA00022527"/>
    </source>
</evidence>
<evidence type="ECO:0000256" key="16">
    <source>
        <dbReference type="ARBA" id="ARBA00023180"/>
    </source>
</evidence>
<evidence type="ECO:0000313" key="19">
    <source>
        <dbReference type="EMBL" id="TQD97768.1"/>
    </source>
</evidence>
<evidence type="ECO:0000259" key="17">
    <source>
        <dbReference type="PROSITE" id="PS50011"/>
    </source>
</evidence>
<dbReference type="Pfam" id="PF07714">
    <property type="entry name" value="PK_Tyr_Ser-Thr"/>
    <property type="match status" value="1"/>
</dbReference>
<comment type="similarity">
    <text evidence="3">In the C-terminal section; belongs to the protein kinase superfamily. Ser/Thr protein kinase family.</text>
</comment>
<feature type="domain" description="Gnk2-homologous" evidence="18">
    <location>
        <begin position="1"/>
        <end position="50"/>
    </location>
</feature>
<evidence type="ECO:0000256" key="13">
    <source>
        <dbReference type="ARBA" id="ARBA00022989"/>
    </source>
</evidence>
<dbReference type="Proteomes" id="UP000315295">
    <property type="component" value="Unassembled WGS sequence"/>
</dbReference>
<feature type="domain" description="Protein kinase" evidence="17">
    <location>
        <begin position="245"/>
        <end position="523"/>
    </location>
</feature>
<evidence type="ECO:0000256" key="12">
    <source>
        <dbReference type="ARBA" id="ARBA00022840"/>
    </source>
</evidence>
<evidence type="ECO:0000256" key="7">
    <source>
        <dbReference type="ARBA" id="ARBA00022692"/>
    </source>
</evidence>
<evidence type="ECO:0000256" key="11">
    <source>
        <dbReference type="ARBA" id="ARBA00022777"/>
    </source>
</evidence>
<dbReference type="PROSITE" id="PS50011">
    <property type="entry name" value="PROTEIN_KINASE_DOM"/>
    <property type="match status" value="1"/>
</dbReference>
<evidence type="ECO:0000256" key="14">
    <source>
        <dbReference type="ARBA" id="ARBA00023136"/>
    </source>
</evidence>
<protein>
    <recommendedName>
        <fullName evidence="21">Protein kinase domain-containing protein</fullName>
    </recommendedName>
</protein>
<dbReference type="FunFam" id="3.30.430.20:FF:000002">
    <property type="entry name" value="Cysteine-rich receptor-like protein kinase 10"/>
    <property type="match status" value="1"/>
</dbReference>
<dbReference type="GO" id="GO:0004674">
    <property type="term" value="F:protein serine/threonine kinase activity"/>
    <property type="evidence" value="ECO:0007669"/>
    <property type="project" value="UniProtKB-KW"/>
</dbReference>
<dbReference type="InterPro" id="IPR011009">
    <property type="entry name" value="Kinase-like_dom_sf"/>
</dbReference>
<dbReference type="CDD" id="cd23509">
    <property type="entry name" value="Gnk2-like"/>
    <property type="match status" value="2"/>
</dbReference>
<dbReference type="Pfam" id="PF01657">
    <property type="entry name" value="Stress-antifung"/>
    <property type="match status" value="2"/>
</dbReference>
<evidence type="ECO:0000313" key="20">
    <source>
        <dbReference type="Proteomes" id="UP000315295"/>
    </source>
</evidence>
<proteinExistence type="inferred from homology"/>
<keyword evidence="14" id="KW-0472">Membrane</keyword>
<keyword evidence="4" id="KW-1003">Cell membrane</keyword>
<evidence type="ECO:0000259" key="18">
    <source>
        <dbReference type="PROSITE" id="PS51473"/>
    </source>
</evidence>
<evidence type="ECO:0000256" key="2">
    <source>
        <dbReference type="ARBA" id="ARBA00008536"/>
    </source>
</evidence>
<dbReference type="InterPro" id="IPR002902">
    <property type="entry name" value="GNK2"/>
</dbReference>
<dbReference type="Gene3D" id="3.30.200.20">
    <property type="entry name" value="Phosphorylase Kinase, domain 1"/>
    <property type="match status" value="1"/>
</dbReference>
<comment type="caution">
    <text evidence="19">The sequence shown here is derived from an EMBL/GenBank/DDBJ whole genome shotgun (WGS) entry which is preliminary data.</text>
</comment>
<reference evidence="19 20" key="1">
    <citation type="journal article" date="2019" name="G3 (Bethesda)">
        <title>Sequencing of a Wild Apple (Malus baccata) Genome Unravels the Differences Between Cultivated and Wild Apple Species Regarding Disease Resistance and Cold Tolerance.</title>
        <authorList>
            <person name="Chen X."/>
        </authorList>
    </citation>
    <scope>NUCLEOTIDE SEQUENCE [LARGE SCALE GENOMIC DNA]</scope>
    <source>
        <strain evidence="20">cv. Shandingzi</strain>
        <tissue evidence="19">Leaves</tissue>
    </source>
</reference>
<dbReference type="Gene3D" id="3.30.430.20">
    <property type="entry name" value="Gnk2 domain, C-X8-C-X2-C motif"/>
    <property type="match status" value="2"/>
</dbReference>
<keyword evidence="7" id="KW-0812">Transmembrane</keyword>
<comment type="subcellular location">
    <subcellularLocation>
        <location evidence="1">Cell membrane</location>
        <topology evidence="1">Single-pass type I membrane protein</topology>
    </subcellularLocation>
</comment>
<keyword evidence="9" id="KW-0677">Repeat</keyword>
<dbReference type="SUPFAM" id="SSF56112">
    <property type="entry name" value="Protein kinase-like (PK-like)"/>
    <property type="match status" value="1"/>
</dbReference>
<keyword evidence="6" id="KW-0808">Transferase</keyword>
<keyword evidence="5" id="KW-0723">Serine/threonine-protein kinase</keyword>
<evidence type="ECO:0000256" key="8">
    <source>
        <dbReference type="ARBA" id="ARBA00022729"/>
    </source>
</evidence>
<comment type="similarity">
    <text evidence="2">In the N-terminal section; belongs to the leguminous lectin family.</text>
</comment>
<keyword evidence="12" id="KW-0067">ATP-binding</keyword>
<keyword evidence="15" id="KW-0675">Receptor</keyword>
<evidence type="ECO:0000256" key="15">
    <source>
        <dbReference type="ARBA" id="ARBA00023170"/>
    </source>
</evidence>
<dbReference type="GO" id="GO:0002229">
    <property type="term" value="P:defense response to oomycetes"/>
    <property type="evidence" value="ECO:0007669"/>
    <property type="project" value="UniProtKB-ARBA"/>
</dbReference>
<keyword evidence="20" id="KW-1185">Reference proteome</keyword>
<dbReference type="SMART" id="SM00220">
    <property type="entry name" value="S_TKc"/>
    <property type="match status" value="1"/>
</dbReference>
<dbReference type="STRING" id="106549.A0A540MG81"/>
<evidence type="ECO:0000256" key="1">
    <source>
        <dbReference type="ARBA" id="ARBA00004251"/>
    </source>
</evidence>
<keyword evidence="11" id="KW-0418">Kinase</keyword>
<dbReference type="EMBL" id="VIEB01000264">
    <property type="protein sequence ID" value="TQD97768.1"/>
    <property type="molecule type" value="Genomic_DNA"/>
</dbReference>
<dbReference type="Gene3D" id="1.10.510.10">
    <property type="entry name" value="Transferase(Phosphotransferase) domain 1"/>
    <property type="match status" value="1"/>
</dbReference>
<dbReference type="FunFam" id="1.10.510.10:FF:000240">
    <property type="entry name" value="Lectin-domain containing receptor kinase A4.3"/>
    <property type="match status" value="1"/>
</dbReference>
<keyword evidence="8" id="KW-0732">Signal</keyword>
<dbReference type="InterPro" id="IPR001245">
    <property type="entry name" value="Ser-Thr/Tyr_kinase_cat_dom"/>
</dbReference>
<dbReference type="InterPro" id="IPR038408">
    <property type="entry name" value="GNK2_sf"/>
</dbReference>
<evidence type="ECO:0000256" key="10">
    <source>
        <dbReference type="ARBA" id="ARBA00022741"/>
    </source>
</evidence>
<evidence type="ECO:0008006" key="21">
    <source>
        <dbReference type="Google" id="ProtNLM"/>
    </source>
</evidence>
<organism evidence="19 20">
    <name type="scientific">Malus baccata</name>
    <name type="common">Siberian crab apple</name>
    <name type="synonym">Pyrus baccata</name>
    <dbReference type="NCBI Taxonomy" id="106549"/>
    <lineage>
        <taxon>Eukaryota</taxon>
        <taxon>Viridiplantae</taxon>
        <taxon>Streptophyta</taxon>
        <taxon>Embryophyta</taxon>
        <taxon>Tracheophyta</taxon>
        <taxon>Spermatophyta</taxon>
        <taxon>Magnoliopsida</taxon>
        <taxon>eudicotyledons</taxon>
        <taxon>Gunneridae</taxon>
        <taxon>Pentapetalae</taxon>
        <taxon>rosids</taxon>
        <taxon>fabids</taxon>
        <taxon>Rosales</taxon>
        <taxon>Rosaceae</taxon>
        <taxon>Amygdaloideae</taxon>
        <taxon>Maleae</taxon>
        <taxon>Malus</taxon>
    </lineage>
</organism>
<name>A0A540MG81_MALBA</name>